<keyword evidence="2" id="KW-1185">Reference proteome</keyword>
<reference evidence="1 2" key="1">
    <citation type="submission" date="2024-04" db="EMBL/GenBank/DDBJ databases">
        <title>Tritrichomonas musculus Genome.</title>
        <authorList>
            <person name="Alves-Ferreira E."/>
            <person name="Grigg M."/>
            <person name="Lorenzi H."/>
            <person name="Galac M."/>
        </authorList>
    </citation>
    <scope>NUCLEOTIDE SEQUENCE [LARGE SCALE GENOMIC DNA]</scope>
    <source>
        <strain evidence="1 2">EAF2021</strain>
    </source>
</reference>
<gene>
    <name evidence="1" type="ORF">M9Y10_014729</name>
</gene>
<evidence type="ECO:0000313" key="2">
    <source>
        <dbReference type="Proteomes" id="UP001470230"/>
    </source>
</evidence>
<comment type="caution">
    <text evidence="1">The sequence shown here is derived from an EMBL/GenBank/DDBJ whole genome shotgun (WGS) entry which is preliminary data.</text>
</comment>
<sequence>MFKKYDVPKKYKSYRTKNDGSYCFPVESEQNNKDRYYMCRELMPHLNFLEQNGIKNHENFLILLHNFRFKANDIRKLIKDMTKHLNAANTDKNIVFMKKRQLKKTNSEEKNIILNRIACEYPDDFVNFVVNEFLESMENFEKKRKNIFVDELKKLVDSVSSQRKDMLQIQDFDLCEFKEDSDSFYENDYETNNEIYTGYYLYS</sequence>
<evidence type="ECO:0000313" key="1">
    <source>
        <dbReference type="EMBL" id="KAK8896808.1"/>
    </source>
</evidence>
<name>A0ABR2L135_9EUKA</name>
<dbReference type="EMBL" id="JAPFFF010000002">
    <property type="protein sequence ID" value="KAK8896808.1"/>
    <property type="molecule type" value="Genomic_DNA"/>
</dbReference>
<accession>A0ABR2L135</accession>
<dbReference type="Proteomes" id="UP001470230">
    <property type="component" value="Unassembled WGS sequence"/>
</dbReference>
<protein>
    <submittedName>
        <fullName evidence="1">Uncharacterized protein</fullName>
    </submittedName>
</protein>
<proteinExistence type="predicted"/>
<organism evidence="1 2">
    <name type="scientific">Tritrichomonas musculus</name>
    <dbReference type="NCBI Taxonomy" id="1915356"/>
    <lineage>
        <taxon>Eukaryota</taxon>
        <taxon>Metamonada</taxon>
        <taxon>Parabasalia</taxon>
        <taxon>Tritrichomonadida</taxon>
        <taxon>Tritrichomonadidae</taxon>
        <taxon>Tritrichomonas</taxon>
    </lineage>
</organism>